<keyword evidence="3" id="KW-1185">Reference proteome</keyword>
<proteinExistence type="predicted"/>
<feature type="signal peptide" evidence="1">
    <location>
        <begin position="1"/>
        <end position="26"/>
    </location>
</feature>
<protein>
    <submittedName>
        <fullName evidence="2">DUF411 domain-containing protein</fullName>
    </submittedName>
</protein>
<name>A0A4P9VJE9_9GAMM</name>
<sequence>MFTLKLFRFFAYCIFFLPFISGFAVAETESNRPQSPQVSAGQTQASNNGLQLTVYKNPSCGCCKKWMTHLNEQGIKTQAEHLDDLLAIKTQYNIPSTHRSCHTAVLTSPKNNKTYAFEGHIPAKFIKQFLENPPTHATGLAVPAMPVGSPGMEYGNEFLPYEVFLIKEDGSTTTYAQVQTLEDQY</sequence>
<dbReference type="InterPro" id="IPR036249">
    <property type="entry name" value="Thioredoxin-like_sf"/>
</dbReference>
<organism evidence="2 3">
    <name type="scientific">Zooshikella ganghwensis</name>
    <dbReference type="NCBI Taxonomy" id="202772"/>
    <lineage>
        <taxon>Bacteria</taxon>
        <taxon>Pseudomonadati</taxon>
        <taxon>Pseudomonadota</taxon>
        <taxon>Gammaproteobacteria</taxon>
        <taxon>Oceanospirillales</taxon>
        <taxon>Zooshikellaceae</taxon>
        <taxon>Zooshikella</taxon>
    </lineage>
</organism>
<comment type="caution">
    <text evidence="2">The sequence shown here is derived from an EMBL/GenBank/DDBJ whole genome shotgun (WGS) entry which is preliminary data.</text>
</comment>
<dbReference type="Proteomes" id="UP000257039">
    <property type="component" value="Unassembled WGS sequence"/>
</dbReference>
<gene>
    <name evidence="2" type="ORF">B9G39_07835</name>
</gene>
<dbReference type="Pfam" id="PF04214">
    <property type="entry name" value="DUF411"/>
    <property type="match status" value="1"/>
</dbReference>
<accession>A0A4P9VJE9</accession>
<evidence type="ECO:0000313" key="2">
    <source>
        <dbReference type="EMBL" id="RDH43353.1"/>
    </source>
</evidence>
<dbReference type="EMBL" id="NDXW01000001">
    <property type="protein sequence ID" value="RDH43353.1"/>
    <property type="molecule type" value="Genomic_DNA"/>
</dbReference>
<dbReference type="InterPro" id="IPR007332">
    <property type="entry name" value="DUF411"/>
</dbReference>
<dbReference type="AlphaFoldDB" id="A0A4P9VJE9"/>
<evidence type="ECO:0000256" key="1">
    <source>
        <dbReference type="SAM" id="SignalP"/>
    </source>
</evidence>
<reference evidence="2 3" key="1">
    <citation type="submission" date="2017-04" db="EMBL/GenBank/DDBJ databases">
        <title>Draft genome sequence of Zooshikella ganghwensis VG4 isolated from Red Sea sediments.</title>
        <authorList>
            <person name="Rehman Z."/>
            <person name="Alam I."/>
            <person name="Kamau A."/>
            <person name="Bajic V."/>
            <person name="Leiknes T."/>
        </authorList>
    </citation>
    <scope>NUCLEOTIDE SEQUENCE [LARGE SCALE GENOMIC DNA]</scope>
    <source>
        <strain evidence="2 3">VG4</strain>
    </source>
</reference>
<evidence type="ECO:0000313" key="3">
    <source>
        <dbReference type="Proteomes" id="UP000257039"/>
    </source>
</evidence>
<keyword evidence="1" id="KW-0732">Signal</keyword>
<dbReference type="SUPFAM" id="SSF52833">
    <property type="entry name" value="Thioredoxin-like"/>
    <property type="match status" value="1"/>
</dbReference>
<feature type="chain" id="PRO_5020394750" evidence="1">
    <location>
        <begin position="27"/>
        <end position="185"/>
    </location>
</feature>
<dbReference type="RefSeq" id="WP_094786696.1">
    <property type="nucleotide sequence ID" value="NZ_NDXW01000001.1"/>
</dbReference>